<dbReference type="GO" id="GO:0097163">
    <property type="term" value="F:sulfur carrier activity"/>
    <property type="evidence" value="ECO:0007669"/>
    <property type="project" value="TreeGrafter"/>
</dbReference>
<dbReference type="Gene3D" id="1.10.10.370">
    <property type="entry name" value="DsrC-like protein, C-terminal domain"/>
    <property type="match status" value="1"/>
</dbReference>
<gene>
    <name evidence="4" type="ORF">SAMN05421783_10982</name>
</gene>
<comment type="function">
    <text evidence="3">Part of a sulfur-relay system.</text>
</comment>
<dbReference type="Gene3D" id="3.30.1420.10">
    <property type="match status" value="1"/>
</dbReference>
<name>A0A1H2WRB8_THIRO</name>
<keyword evidence="3" id="KW-0808">Transferase</keyword>
<evidence type="ECO:0000256" key="1">
    <source>
        <dbReference type="ARBA" id="ARBA00004496"/>
    </source>
</evidence>
<evidence type="ECO:0000256" key="2">
    <source>
        <dbReference type="ARBA" id="ARBA00022490"/>
    </source>
</evidence>
<dbReference type="InterPro" id="IPR007453">
    <property type="entry name" value="DsrC/TusE"/>
</dbReference>
<proteinExistence type="inferred from homology"/>
<evidence type="ECO:0000313" key="4">
    <source>
        <dbReference type="EMBL" id="SDW83048.1"/>
    </source>
</evidence>
<dbReference type="STRING" id="1058.SAMN05421783_10982"/>
<keyword evidence="5" id="KW-1185">Reference proteome</keyword>
<reference evidence="5" key="1">
    <citation type="submission" date="2016-10" db="EMBL/GenBank/DDBJ databases">
        <authorList>
            <person name="Varghese N."/>
            <person name="Submissions S."/>
        </authorList>
    </citation>
    <scope>NUCLEOTIDE SEQUENCE [LARGE SCALE GENOMIC DNA]</scope>
    <source>
        <strain evidence="5">DSM 217</strain>
    </source>
</reference>
<protein>
    <recommendedName>
        <fullName evidence="3">Sulfurtransferase</fullName>
        <ecNumber evidence="3">2.8.1.-</ecNumber>
    </recommendedName>
</protein>
<accession>A0A1H2WRB8</accession>
<dbReference type="AlphaFoldDB" id="A0A1H2WRB8"/>
<keyword evidence="2" id="KW-0963">Cytoplasm</keyword>
<dbReference type="InterPro" id="IPR043163">
    <property type="entry name" value="DsrC-like_N"/>
</dbReference>
<dbReference type="PANTHER" id="PTHR37010:SF1">
    <property type="entry name" value="SULFURTRANSFERASE TUSE"/>
    <property type="match status" value="1"/>
</dbReference>
<dbReference type="PIRSF" id="PIRSF006223">
    <property type="entry name" value="DsrC_TusE"/>
    <property type="match status" value="1"/>
</dbReference>
<dbReference type="InterPro" id="IPR042072">
    <property type="entry name" value="DsrC-like_C"/>
</dbReference>
<dbReference type="GO" id="GO:0016740">
    <property type="term" value="F:transferase activity"/>
    <property type="evidence" value="ECO:0007669"/>
    <property type="project" value="UniProtKB-KW"/>
</dbReference>
<sequence length="113" mass="12613">MSAMQIAGRQLEINKQGHLAYFDDWEPSVATALAEEEGLSLTECHWAVINFLREYYATHEMPPSPKVIIKTVGAHVSPHTPCSRKHLEGLFPDGGCKQACRLAGLPRYYCHSC</sequence>
<dbReference type="Pfam" id="PF04358">
    <property type="entry name" value="DsrC"/>
    <property type="match status" value="1"/>
</dbReference>
<comment type="subcellular location">
    <subcellularLocation>
        <location evidence="1">Cytoplasm</location>
    </subcellularLocation>
</comment>
<evidence type="ECO:0000256" key="3">
    <source>
        <dbReference type="PIRNR" id="PIRNR006223"/>
    </source>
</evidence>
<dbReference type="RefSeq" id="WP_093031611.1">
    <property type="nucleotide sequence ID" value="NZ_FNNZ01000009.1"/>
</dbReference>
<dbReference type="InterPro" id="IPR025526">
    <property type="entry name" value="DsrC-like_dom_sf"/>
</dbReference>
<organism evidence="4 5">
    <name type="scientific">Thiocapsa roseopersicina</name>
    <dbReference type="NCBI Taxonomy" id="1058"/>
    <lineage>
        <taxon>Bacteria</taxon>
        <taxon>Pseudomonadati</taxon>
        <taxon>Pseudomonadota</taxon>
        <taxon>Gammaproteobacteria</taxon>
        <taxon>Chromatiales</taxon>
        <taxon>Chromatiaceae</taxon>
        <taxon>Thiocapsa</taxon>
    </lineage>
</organism>
<comment type="similarity">
    <text evidence="3">Belongs to the dsrC/tusE family.</text>
</comment>
<dbReference type="PANTHER" id="PTHR37010">
    <property type="entry name" value="SULFURTRANSFERASE TUSE"/>
    <property type="match status" value="1"/>
</dbReference>
<dbReference type="EMBL" id="FNNZ01000009">
    <property type="protein sequence ID" value="SDW83048.1"/>
    <property type="molecule type" value="Genomic_DNA"/>
</dbReference>
<dbReference type="GO" id="GO:0005737">
    <property type="term" value="C:cytoplasm"/>
    <property type="evidence" value="ECO:0007669"/>
    <property type="project" value="UniProtKB-SubCell"/>
</dbReference>
<dbReference type="Proteomes" id="UP000198816">
    <property type="component" value="Unassembled WGS sequence"/>
</dbReference>
<evidence type="ECO:0000313" key="5">
    <source>
        <dbReference type="Proteomes" id="UP000198816"/>
    </source>
</evidence>
<dbReference type="SUPFAM" id="SSF69721">
    <property type="entry name" value="DsrC, the gamma subunit of dissimilatory sulfite reductase"/>
    <property type="match status" value="1"/>
</dbReference>
<dbReference type="GO" id="GO:0002143">
    <property type="term" value="P:tRNA wobble position uridine thiolation"/>
    <property type="evidence" value="ECO:0007669"/>
    <property type="project" value="TreeGrafter"/>
</dbReference>
<dbReference type="EC" id="2.8.1.-" evidence="3"/>
<dbReference type="NCBIfam" id="TIGR03342">
    <property type="entry name" value="dsrC_tusE_dsvC"/>
    <property type="match status" value="1"/>
</dbReference>
<dbReference type="OrthoDB" id="9786347at2"/>